<dbReference type="InterPro" id="IPR014820">
    <property type="entry name" value="PriCT_1"/>
</dbReference>
<dbReference type="RefSeq" id="WP_079546783.1">
    <property type="nucleotide sequence ID" value="NZ_CP117826.1"/>
</dbReference>
<dbReference type="SMART" id="SM00942">
    <property type="entry name" value="PriCT_1"/>
    <property type="match status" value="1"/>
</dbReference>
<name>A0AAU8ABZ9_9FIRM</name>
<feature type="domain" description="SF3 helicase" evidence="4">
    <location>
        <begin position="438"/>
        <end position="597"/>
    </location>
</feature>
<dbReference type="InterPro" id="IPR045455">
    <property type="entry name" value="NrS-1_pol-like_helicase"/>
</dbReference>
<organism evidence="5">
    <name type="scientific">Christensenella massiliensis</name>
    <dbReference type="NCBI Taxonomy" id="1805714"/>
    <lineage>
        <taxon>Bacteria</taxon>
        <taxon>Bacillati</taxon>
        <taxon>Bacillota</taxon>
        <taxon>Clostridia</taxon>
        <taxon>Christensenellales</taxon>
        <taxon>Christensenellaceae</taxon>
        <taxon>Christensenella</taxon>
    </lineage>
</organism>
<keyword evidence="2" id="KW-0378">Hydrolase</keyword>
<dbReference type="SUPFAM" id="SSF52540">
    <property type="entry name" value="P-loop containing nucleoside triphosphate hydrolases"/>
    <property type="match status" value="1"/>
</dbReference>
<gene>
    <name evidence="5" type="ORF">PUP29_05400</name>
</gene>
<sequence>MKIFYNQCKQKATNAEYPFHRVIMNENDFRDAVHYDHVCVQYKDNRRRKENYVQADCSMFDVDNIHSDNANEWLTPEDIKKSFPGVQHYIVFSRNHMKEKDGKRPRPKFHVYFPHDTICDSGEYEQLKERVCRYFCGFDKNAKDVARFFYGVENPQVMYVDGEISLLNFMETASAVSIPCSQNGTSKHEADIIPQGERNNTLHKYALKVLTRWGDTEAARQAYLQKSKTCIPLLEQQEIDEIWRGAQKYYCENIQIKPDYIPPEQFNFPTAKKLKPSDFTDVGEARVLANVFGNITGYSAATKFLYYTGTVWSEDEIKVHGLAQELTEWQLQTLTGKKSADGEKEKAYYKFILRCRDSRHISGIMREVQPMVEIDVSLLDADGMKLNTPGGLVDLRTGETSPHNPLDYCTKITAAEPNNEGAELFQTFLETITCGDTDLQEYLQIIAGMFLVGKVFRENLIIAYGSGRNGKSTFFNAISLVLGSYAGMVSAEILTSRSRKNKSPEFAELRGKRFIIAAELEEGMRLDTSVVKKLCSTDPIYAEKKYKDPFQFIPSHTIVLYTNHLPAVGTIDKGTWRRLVVIPFLAEIEEQNDIKNYAEFLYNQAGGAILSWMIEGAKKFIQSNCKVTEPEVVRQAIEQYRAENDWLNNFIIDRCETGGGLSVKSGELYKAYQKYCEDTGERYVRPASDFKKALVEAGYQWNRNSKGAYYKGLQLADEDMPMVDSVYSLPEYNFSREQEMTEDDTEDINF</sequence>
<dbReference type="GO" id="GO:0004386">
    <property type="term" value="F:helicase activity"/>
    <property type="evidence" value="ECO:0007669"/>
    <property type="project" value="UniProtKB-KW"/>
</dbReference>
<dbReference type="PANTHER" id="PTHR35372:SF2">
    <property type="entry name" value="SF3 HELICASE DOMAIN-CONTAINING PROTEIN"/>
    <property type="match status" value="1"/>
</dbReference>
<dbReference type="NCBIfam" id="TIGR01613">
    <property type="entry name" value="primase_Cterm"/>
    <property type="match status" value="1"/>
</dbReference>
<evidence type="ECO:0000256" key="2">
    <source>
        <dbReference type="ARBA" id="ARBA00022801"/>
    </source>
</evidence>
<evidence type="ECO:0000313" key="5">
    <source>
        <dbReference type="EMBL" id="XCC63349.1"/>
    </source>
</evidence>
<evidence type="ECO:0000256" key="1">
    <source>
        <dbReference type="ARBA" id="ARBA00022741"/>
    </source>
</evidence>
<dbReference type="InterPro" id="IPR014015">
    <property type="entry name" value="Helicase_SF3_DNA-vir"/>
</dbReference>
<dbReference type="GO" id="GO:0005524">
    <property type="term" value="F:ATP binding"/>
    <property type="evidence" value="ECO:0007669"/>
    <property type="project" value="UniProtKB-KW"/>
</dbReference>
<dbReference type="PROSITE" id="PS51206">
    <property type="entry name" value="SF3_HELICASE_1"/>
    <property type="match status" value="1"/>
</dbReference>
<reference evidence="5" key="1">
    <citation type="submission" date="2023-02" db="EMBL/GenBank/DDBJ databases">
        <title>Gut commensal Christensenella minuta modulates host metabolism via a new class of secondary bile acids.</title>
        <authorList>
            <person name="Liu C."/>
        </authorList>
    </citation>
    <scope>NUCLEOTIDE SEQUENCE</scope>
    <source>
        <strain evidence="5">CA70</strain>
    </source>
</reference>
<dbReference type="SMART" id="SM00885">
    <property type="entry name" value="D5_N"/>
    <property type="match status" value="1"/>
</dbReference>
<dbReference type="Pfam" id="PF19263">
    <property type="entry name" value="DUF5906"/>
    <property type="match status" value="1"/>
</dbReference>
<dbReference type="Gene3D" id="3.40.50.300">
    <property type="entry name" value="P-loop containing nucleotide triphosphate hydrolases"/>
    <property type="match status" value="1"/>
</dbReference>
<dbReference type="InterPro" id="IPR014818">
    <property type="entry name" value="Phage/plasmid_primase_P4_C"/>
</dbReference>
<dbReference type="EMBL" id="CP117826">
    <property type="protein sequence ID" value="XCC63349.1"/>
    <property type="molecule type" value="Genomic_DNA"/>
</dbReference>
<dbReference type="AlphaFoldDB" id="A0AAU8ABZ9"/>
<dbReference type="InterPro" id="IPR027417">
    <property type="entry name" value="P-loop_NTPase"/>
</dbReference>
<dbReference type="InterPro" id="IPR051620">
    <property type="entry name" value="ORF904-like_C"/>
</dbReference>
<dbReference type="PANTHER" id="PTHR35372">
    <property type="entry name" value="ATP BINDING PROTEIN-RELATED"/>
    <property type="match status" value="1"/>
</dbReference>
<protein>
    <submittedName>
        <fullName evidence="5">Phage/plasmid primase, P4 family</fullName>
    </submittedName>
</protein>
<keyword evidence="3" id="KW-0067">ATP-binding</keyword>
<dbReference type="Pfam" id="PF08706">
    <property type="entry name" value="D5_N"/>
    <property type="match status" value="1"/>
</dbReference>
<accession>A0AAU8ABZ9</accession>
<keyword evidence="1" id="KW-0547">Nucleotide-binding</keyword>
<proteinExistence type="predicted"/>
<dbReference type="InterPro" id="IPR006500">
    <property type="entry name" value="Helicase_put_C_phage/plasmid"/>
</dbReference>
<evidence type="ECO:0000256" key="3">
    <source>
        <dbReference type="ARBA" id="ARBA00022840"/>
    </source>
</evidence>
<dbReference type="GO" id="GO:0016787">
    <property type="term" value="F:hydrolase activity"/>
    <property type="evidence" value="ECO:0007669"/>
    <property type="project" value="UniProtKB-KW"/>
</dbReference>
<evidence type="ECO:0000259" key="4">
    <source>
        <dbReference type="PROSITE" id="PS51206"/>
    </source>
</evidence>